<protein>
    <recommendedName>
        <fullName evidence="4">YvcK family protein</fullName>
    </recommendedName>
</protein>
<dbReference type="InterPro" id="IPR038136">
    <property type="entry name" value="CofD-like_dom_sf"/>
</dbReference>
<proteinExistence type="predicted"/>
<dbReference type="AlphaFoldDB" id="A0A0F8W7Y9"/>
<dbReference type="EMBL" id="LAZR01066859">
    <property type="protein sequence ID" value="KKK52753.1"/>
    <property type="molecule type" value="Genomic_DNA"/>
</dbReference>
<feature type="compositionally biased region" description="Basic and acidic residues" evidence="2">
    <location>
        <begin position="148"/>
        <end position="159"/>
    </location>
</feature>
<organism evidence="3">
    <name type="scientific">marine sediment metagenome</name>
    <dbReference type="NCBI Taxonomy" id="412755"/>
    <lineage>
        <taxon>unclassified sequences</taxon>
        <taxon>metagenomes</taxon>
        <taxon>ecological metagenomes</taxon>
    </lineage>
</organism>
<name>A0A0F8W7Y9_9ZZZZ</name>
<evidence type="ECO:0000313" key="3">
    <source>
        <dbReference type="EMBL" id="KKK52753.1"/>
    </source>
</evidence>
<dbReference type="InterPro" id="IPR010119">
    <property type="entry name" value="Gluconeogen_factor"/>
</dbReference>
<feature type="region of interest" description="Disordered" evidence="2">
    <location>
        <begin position="139"/>
        <end position="159"/>
    </location>
</feature>
<dbReference type="Gene3D" id="3.40.50.10680">
    <property type="entry name" value="CofD-like domains"/>
    <property type="match status" value="1"/>
</dbReference>
<dbReference type="SUPFAM" id="SSF142338">
    <property type="entry name" value="CofD-like"/>
    <property type="match status" value="1"/>
</dbReference>
<feature type="non-terminal residue" evidence="3">
    <location>
        <position position="1"/>
    </location>
</feature>
<keyword evidence="1" id="KW-0963">Cytoplasm</keyword>
<dbReference type="PANTHER" id="PTHR30135:SF3">
    <property type="entry name" value="GLUCONEOGENESIS FACTOR-RELATED"/>
    <property type="match status" value="1"/>
</dbReference>
<dbReference type="PANTHER" id="PTHR30135">
    <property type="entry name" value="UNCHARACTERIZED PROTEIN YVCK-RELATED"/>
    <property type="match status" value="1"/>
</dbReference>
<evidence type="ECO:0000256" key="1">
    <source>
        <dbReference type="ARBA" id="ARBA00022490"/>
    </source>
</evidence>
<comment type="caution">
    <text evidence="3">The sequence shown here is derived from an EMBL/GenBank/DDBJ whole genome shotgun (WGS) entry which is preliminary data.</text>
</comment>
<gene>
    <name evidence="3" type="ORF">LCGC14_3101720</name>
</gene>
<dbReference type="GO" id="GO:0043743">
    <property type="term" value="F:LPPG:FO 2-phospho-L-lactate transferase activity"/>
    <property type="evidence" value="ECO:0007669"/>
    <property type="project" value="InterPro"/>
</dbReference>
<dbReference type="InterPro" id="IPR002882">
    <property type="entry name" value="CofD"/>
</dbReference>
<accession>A0A0F8W7Y9</accession>
<dbReference type="Pfam" id="PF01933">
    <property type="entry name" value="CofD"/>
    <property type="match status" value="1"/>
</dbReference>
<sequence>VRAILDADMIILGPGSLYTSVLPNLLVEGVRRAFVASPALKAYVCNVATQPGETDGFDVSHHVAAIEEHIGRNLLQRVVVNDNLHGTLPNADLSQPVVLDSLLENGIRLVRTDVVSESNRYHHDSKKLARTLMRLYYDRNQPPPATAEAEKKLVGALER</sequence>
<evidence type="ECO:0000256" key="2">
    <source>
        <dbReference type="SAM" id="MobiDB-lite"/>
    </source>
</evidence>
<reference evidence="3" key="1">
    <citation type="journal article" date="2015" name="Nature">
        <title>Complex archaea that bridge the gap between prokaryotes and eukaryotes.</title>
        <authorList>
            <person name="Spang A."/>
            <person name="Saw J.H."/>
            <person name="Jorgensen S.L."/>
            <person name="Zaremba-Niedzwiedzka K."/>
            <person name="Martijn J."/>
            <person name="Lind A.E."/>
            <person name="van Eijk R."/>
            <person name="Schleper C."/>
            <person name="Guy L."/>
            <person name="Ettema T.J."/>
        </authorList>
    </citation>
    <scope>NUCLEOTIDE SEQUENCE</scope>
</reference>
<evidence type="ECO:0008006" key="4">
    <source>
        <dbReference type="Google" id="ProtNLM"/>
    </source>
</evidence>